<gene>
    <name evidence="4" type="ORF">CGI_10012598</name>
</gene>
<dbReference type="InterPro" id="IPR018056">
    <property type="entry name" value="Kringle_CS"/>
</dbReference>
<dbReference type="PRINTS" id="PR00018">
    <property type="entry name" value="KRINGLE"/>
</dbReference>
<keyword evidence="2 3" id="KW-1015">Disulfide bond</keyword>
<dbReference type="SUPFAM" id="SSF57440">
    <property type="entry name" value="Kringle-like"/>
    <property type="match status" value="2"/>
</dbReference>
<reference evidence="4" key="1">
    <citation type="journal article" date="2012" name="Nature">
        <title>The oyster genome reveals stress adaptation and complexity of shell formation.</title>
        <authorList>
            <person name="Zhang G."/>
            <person name="Fang X."/>
            <person name="Guo X."/>
            <person name="Li L."/>
            <person name="Luo R."/>
            <person name="Xu F."/>
            <person name="Yang P."/>
            <person name="Zhang L."/>
            <person name="Wang X."/>
            <person name="Qi H."/>
            <person name="Xiong Z."/>
            <person name="Que H."/>
            <person name="Xie Y."/>
            <person name="Holland P.W."/>
            <person name="Paps J."/>
            <person name="Zhu Y."/>
            <person name="Wu F."/>
            <person name="Chen Y."/>
            <person name="Wang J."/>
            <person name="Peng C."/>
            <person name="Meng J."/>
            <person name="Yang L."/>
            <person name="Liu J."/>
            <person name="Wen B."/>
            <person name="Zhang N."/>
            <person name="Huang Z."/>
            <person name="Zhu Q."/>
            <person name="Feng Y."/>
            <person name="Mount A."/>
            <person name="Hedgecock D."/>
            <person name="Xu Z."/>
            <person name="Liu Y."/>
            <person name="Domazet-Loso T."/>
            <person name="Du Y."/>
            <person name="Sun X."/>
            <person name="Zhang S."/>
            <person name="Liu B."/>
            <person name="Cheng P."/>
            <person name="Jiang X."/>
            <person name="Li J."/>
            <person name="Fan D."/>
            <person name="Wang W."/>
            <person name="Fu W."/>
            <person name="Wang T."/>
            <person name="Wang B."/>
            <person name="Zhang J."/>
            <person name="Peng Z."/>
            <person name="Li Y."/>
            <person name="Li N."/>
            <person name="Wang J."/>
            <person name="Chen M."/>
            <person name="He Y."/>
            <person name="Tan F."/>
            <person name="Song X."/>
            <person name="Zheng Q."/>
            <person name="Huang R."/>
            <person name="Yang H."/>
            <person name="Du X."/>
            <person name="Chen L."/>
            <person name="Yang M."/>
            <person name="Gaffney P.M."/>
            <person name="Wang S."/>
            <person name="Luo L."/>
            <person name="She Z."/>
            <person name="Ming Y."/>
            <person name="Huang W."/>
            <person name="Zhang S."/>
            <person name="Huang B."/>
            <person name="Zhang Y."/>
            <person name="Qu T."/>
            <person name="Ni P."/>
            <person name="Miao G."/>
            <person name="Wang J."/>
            <person name="Wang Q."/>
            <person name="Steinberg C.E."/>
            <person name="Wang H."/>
            <person name="Li N."/>
            <person name="Qian L."/>
            <person name="Zhang G."/>
            <person name="Li Y."/>
            <person name="Yang H."/>
            <person name="Liu X."/>
            <person name="Wang J."/>
            <person name="Yin Y."/>
            <person name="Wang J."/>
        </authorList>
    </citation>
    <scope>NUCLEOTIDE SEQUENCE [LARGE SCALE GENOMIC DNA]</scope>
    <source>
        <strain evidence="4">05x7-T-G4-1.051#20</strain>
    </source>
</reference>
<dbReference type="PANTHER" id="PTHR24261">
    <property type="entry name" value="PLASMINOGEN-RELATED"/>
    <property type="match status" value="1"/>
</dbReference>
<organism evidence="4">
    <name type="scientific">Magallana gigas</name>
    <name type="common">Pacific oyster</name>
    <name type="synonym">Crassostrea gigas</name>
    <dbReference type="NCBI Taxonomy" id="29159"/>
    <lineage>
        <taxon>Eukaryota</taxon>
        <taxon>Metazoa</taxon>
        <taxon>Spiralia</taxon>
        <taxon>Lophotrochozoa</taxon>
        <taxon>Mollusca</taxon>
        <taxon>Bivalvia</taxon>
        <taxon>Autobranchia</taxon>
        <taxon>Pteriomorphia</taxon>
        <taxon>Ostreida</taxon>
        <taxon>Ostreoidea</taxon>
        <taxon>Ostreidae</taxon>
        <taxon>Magallana</taxon>
    </lineage>
</organism>
<feature type="disulfide bond" evidence="3">
    <location>
        <begin position="262"/>
        <end position="285"/>
    </location>
</feature>
<keyword evidence="1 3" id="KW-0420">Kringle</keyword>
<dbReference type="Pfam" id="PF00051">
    <property type="entry name" value="Kringle"/>
    <property type="match status" value="2"/>
</dbReference>
<dbReference type="InterPro" id="IPR038178">
    <property type="entry name" value="Kringle_sf"/>
</dbReference>
<dbReference type="GO" id="GO:0005615">
    <property type="term" value="C:extracellular space"/>
    <property type="evidence" value="ECO:0007669"/>
    <property type="project" value="TreeGrafter"/>
</dbReference>
<evidence type="ECO:0000256" key="3">
    <source>
        <dbReference type="PROSITE-ProRule" id="PRU00121"/>
    </source>
</evidence>
<dbReference type="InterPro" id="IPR050759">
    <property type="entry name" value="Serine_protease_kringle"/>
</dbReference>
<accession>K1QBX7</accession>
<dbReference type="InterPro" id="IPR002889">
    <property type="entry name" value="WSC_carb-bd"/>
</dbReference>
<proteinExistence type="predicted"/>
<dbReference type="PROSITE" id="PS51212">
    <property type="entry name" value="WSC"/>
    <property type="match status" value="1"/>
</dbReference>
<evidence type="ECO:0000256" key="1">
    <source>
        <dbReference type="ARBA" id="ARBA00022572"/>
    </source>
</evidence>
<sequence>MDQRSRTLNGKMTTSKTMTVDSCRKTCTDLRFKYYGVEYSSQCFCGNNLTKSVKMKENDCWSFCAAKKSTAACKDKKGEVQCSSSNGQRSVCIVPQAELVLNIDPKVPTDECEPGETYGRHGDEIWVSGKCGGKFEICYREDCVKTADGSDYTGTLNKTKSGKTCQAWSSQTPQKHRFTSLPNNYCRNPDGEPHAWCYTTDPNSRWEFCEISQCKCLLEPKGQSYQGTKNVTKSGLKCQAWSVKTPHSHSFTKSLGNQENYCRNPDGEPKPWCYTTEKDTRWETCDIPECAACKIEQEKGPDCKVLYKISGGCYYQSHYRNECKYSVKIDKDGAGKLKADVKYGSTKFSLKEGKSVNKCAYFKVMGDYLVIEDTLTHGC</sequence>
<evidence type="ECO:0000313" key="4">
    <source>
        <dbReference type="EMBL" id="EKC26320.1"/>
    </source>
</evidence>
<dbReference type="CDD" id="cd00108">
    <property type="entry name" value="KR"/>
    <property type="match status" value="2"/>
</dbReference>
<dbReference type="InterPro" id="IPR000001">
    <property type="entry name" value="Kringle"/>
</dbReference>
<dbReference type="PROSITE" id="PS50070">
    <property type="entry name" value="KRINGLE_2"/>
    <property type="match status" value="2"/>
</dbReference>
<dbReference type="PANTHER" id="PTHR24261:SF7">
    <property type="entry name" value="KRINGLE DOMAIN-CONTAINING PROTEIN"/>
    <property type="match status" value="1"/>
</dbReference>
<evidence type="ECO:0000256" key="2">
    <source>
        <dbReference type="ARBA" id="ARBA00023157"/>
    </source>
</evidence>
<protein>
    <submittedName>
        <fullName evidence="4">Plasminogen</fullName>
    </submittedName>
</protein>
<dbReference type="SMART" id="SM00130">
    <property type="entry name" value="KR"/>
    <property type="match status" value="2"/>
</dbReference>
<dbReference type="Gene3D" id="2.40.20.10">
    <property type="entry name" value="Plasminogen Kringle 4"/>
    <property type="match status" value="2"/>
</dbReference>
<name>K1QBX7_MAGGI</name>
<dbReference type="HOGENOM" id="CLU_730072_0_0_1"/>
<dbReference type="Pfam" id="PF01822">
    <property type="entry name" value="WSC"/>
    <property type="match status" value="1"/>
</dbReference>
<dbReference type="PROSITE" id="PS00021">
    <property type="entry name" value="KRINGLE_1"/>
    <property type="match status" value="2"/>
</dbReference>
<dbReference type="GO" id="GO:0004175">
    <property type="term" value="F:endopeptidase activity"/>
    <property type="evidence" value="ECO:0007669"/>
    <property type="project" value="TreeGrafter"/>
</dbReference>
<dbReference type="GO" id="GO:0005102">
    <property type="term" value="F:signaling receptor binding"/>
    <property type="evidence" value="ECO:0007669"/>
    <property type="project" value="TreeGrafter"/>
</dbReference>
<comment type="caution">
    <text evidence="3">Lacks conserved residue(s) required for the propagation of feature annotation.</text>
</comment>
<dbReference type="InParanoid" id="K1QBX7"/>
<dbReference type="EMBL" id="JH817476">
    <property type="protein sequence ID" value="EKC26320.1"/>
    <property type="molecule type" value="Genomic_DNA"/>
</dbReference>
<dbReference type="InterPro" id="IPR013806">
    <property type="entry name" value="Kringle-like"/>
</dbReference>
<dbReference type="AlphaFoldDB" id="K1QBX7"/>
<feature type="disulfide bond" evidence="3">
    <location>
        <begin position="186"/>
        <end position="209"/>
    </location>
</feature>